<gene>
    <name evidence="1" type="ORF">NSCAC_0465</name>
</gene>
<evidence type="ECO:0008006" key="3">
    <source>
        <dbReference type="Google" id="ProtNLM"/>
    </source>
</evidence>
<proteinExistence type="predicted"/>
<keyword evidence="2" id="KW-1185">Reference proteome</keyword>
<dbReference type="EMBL" id="LR778175">
    <property type="protein sequence ID" value="CAB1275032.1"/>
    <property type="molecule type" value="Genomic_DNA"/>
</dbReference>
<organism evidence="1 2">
    <name type="scientific">Candidatus Nitrosacidococcus tergens</name>
    <dbReference type="NCBI Taxonomy" id="553981"/>
    <lineage>
        <taxon>Bacteria</taxon>
        <taxon>Pseudomonadati</taxon>
        <taxon>Pseudomonadota</taxon>
        <taxon>Gammaproteobacteria</taxon>
        <taxon>Chromatiales</taxon>
        <taxon>Chromatiaceae</taxon>
        <taxon>Candidatus Nitrosacidococcus</taxon>
    </lineage>
</organism>
<evidence type="ECO:0000313" key="2">
    <source>
        <dbReference type="Proteomes" id="UP000516072"/>
    </source>
</evidence>
<dbReference type="AlphaFoldDB" id="A0A7G1Q8H0"/>
<name>A0A7G1Q8H0_9GAMM</name>
<reference evidence="1 2" key="1">
    <citation type="submission" date="2020-03" db="EMBL/GenBank/DDBJ databases">
        <authorList>
            <person name="Picone N."/>
        </authorList>
    </citation>
    <scope>NUCLEOTIDE SEQUENCE [LARGE SCALE GENOMIC DNA]</scope>
    <source>
        <strain evidence="1">NSCAC1</strain>
    </source>
</reference>
<protein>
    <recommendedName>
        <fullName evidence="3">ATPase AAA-type core domain-containing protein</fullName>
    </recommendedName>
</protein>
<dbReference type="Proteomes" id="UP000516072">
    <property type="component" value="Chromosome"/>
</dbReference>
<accession>A0A7G1Q8H0</accession>
<sequence length="51" mass="5965">MQLIVSTQSVSLINECSIDDLIVVEREKDGSIFKRCKEVDFKIWLEEYSVK</sequence>
<dbReference type="KEGG" id="ntg:NSCAC_0465"/>
<evidence type="ECO:0000313" key="1">
    <source>
        <dbReference type="EMBL" id="CAB1275032.1"/>
    </source>
</evidence>